<evidence type="ECO:0000313" key="16">
    <source>
        <dbReference type="Proteomes" id="UP001454036"/>
    </source>
</evidence>
<dbReference type="GO" id="GO:0009507">
    <property type="term" value="C:chloroplast"/>
    <property type="evidence" value="ECO:0007669"/>
    <property type="project" value="UniProtKB-SubCell"/>
</dbReference>
<dbReference type="GO" id="GO:0031177">
    <property type="term" value="F:phosphopantetheine binding"/>
    <property type="evidence" value="ECO:0007669"/>
    <property type="project" value="InterPro"/>
</dbReference>
<evidence type="ECO:0000256" key="10">
    <source>
        <dbReference type="ARBA" id="ARBA00022946"/>
    </source>
</evidence>
<dbReference type="PROSITE" id="PS50075">
    <property type="entry name" value="CARRIER"/>
    <property type="match status" value="1"/>
</dbReference>
<evidence type="ECO:0000256" key="11">
    <source>
        <dbReference type="ARBA" id="ARBA00023098"/>
    </source>
</evidence>
<dbReference type="InterPro" id="IPR020806">
    <property type="entry name" value="PKS_PP-bd"/>
</dbReference>
<dbReference type="NCBIfam" id="NF002148">
    <property type="entry name" value="PRK00982.1-2"/>
    <property type="match status" value="1"/>
</dbReference>
<keyword evidence="8" id="KW-0934">Plastid</keyword>
<evidence type="ECO:0000313" key="15">
    <source>
        <dbReference type="EMBL" id="GAA0139050.1"/>
    </source>
</evidence>
<dbReference type="InterPro" id="IPR006162">
    <property type="entry name" value="Ppantetheine_attach_site"/>
</dbReference>
<proteinExistence type="inferred from homology"/>
<keyword evidence="4 13" id="KW-0596">Phosphopantetheine</keyword>
<keyword evidence="16" id="KW-1185">Reference proteome</keyword>
<dbReference type="NCBIfam" id="TIGR00517">
    <property type="entry name" value="acyl_carrier"/>
    <property type="match status" value="1"/>
</dbReference>
<dbReference type="Gene3D" id="1.10.1200.10">
    <property type="entry name" value="ACP-like"/>
    <property type="match status" value="1"/>
</dbReference>
<dbReference type="PROSITE" id="PS00012">
    <property type="entry name" value="PHOSPHOPANTETHEINE"/>
    <property type="match status" value="1"/>
</dbReference>
<comment type="caution">
    <text evidence="15">The sequence shown here is derived from an EMBL/GenBank/DDBJ whole genome shotgun (WGS) entry which is preliminary data.</text>
</comment>
<sequence length="135" mass="14471">MASSVGSSVSFSSLSLKQNKAPNCFASSSTNSLTFKTEGFPSVRLLKRRFSIACCAKPETVEKVCSIVRKQLALDDNASVTGESKFAALGADSLDTVEIVMRLEEEFGISVEEESAQSIATVQDAADLIEKLIQK</sequence>
<evidence type="ECO:0000256" key="13">
    <source>
        <dbReference type="RuleBase" id="RU000722"/>
    </source>
</evidence>
<dbReference type="GO" id="GO:0000036">
    <property type="term" value="F:acyl carrier activity"/>
    <property type="evidence" value="ECO:0007669"/>
    <property type="project" value="InterPro"/>
</dbReference>
<dbReference type="PANTHER" id="PTHR46153">
    <property type="entry name" value="ACYL CARRIER PROTEIN"/>
    <property type="match status" value="1"/>
</dbReference>
<accession>A0AAV3NI89</accession>
<evidence type="ECO:0000256" key="4">
    <source>
        <dbReference type="ARBA" id="ARBA00022450"/>
    </source>
</evidence>
<keyword evidence="6" id="KW-0150">Chloroplast</keyword>
<comment type="subcellular location">
    <subcellularLocation>
        <location evidence="2">Plastid</location>
        <location evidence="2">Chloroplast</location>
    </subcellularLocation>
</comment>
<keyword evidence="9" id="KW-0276">Fatty acid metabolism</keyword>
<protein>
    <recommendedName>
        <fullName evidence="13">Acyl carrier protein</fullName>
    </recommendedName>
</protein>
<dbReference type="InterPro" id="IPR003231">
    <property type="entry name" value="ACP"/>
</dbReference>
<dbReference type="SMART" id="SM00823">
    <property type="entry name" value="PKS_PP"/>
    <property type="match status" value="1"/>
</dbReference>
<organism evidence="15 16">
    <name type="scientific">Lithospermum erythrorhizon</name>
    <name type="common">Purple gromwell</name>
    <name type="synonym">Lithospermum officinale var. erythrorhizon</name>
    <dbReference type="NCBI Taxonomy" id="34254"/>
    <lineage>
        <taxon>Eukaryota</taxon>
        <taxon>Viridiplantae</taxon>
        <taxon>Streptophyta</taxon>
        <taxon>Embryophyta</taxon>
        <taxon>Tracheophyta</taxon>
        <taxon>Spermatophyta</taxon>
        <taxon>Magnoliopsida</taxon>
        <taxon>eudicotyledons</taxon>
        <taxon>Gunneridae</taxon>
        <taxon>Pentapetalae</taxon>
        <taxon>asterids</taxon>
        <taxon>lamiids</taxon>
        <taxon>Boraginales</taxon>
        <taxon>Boraginaceae</taxon>
        <taxon>Boraginoideae</taxon>
        <taxon>Lithospermeae</taxon>
        <taxon>Lithospermum</taxon>
    </lineage>
</organism>
<keyword evidence="12 13" id="KW-0275">Fatty acid biosynthesis</keyword>
<dbReference type="EMBL" id="BAABME010000054">
    <property type="protein sequence ID" value="GAA0139050.1"/>
    <property type="molecule type" value="Genomic_DNA"/>
</dbReference>
<evidence type="ECO:0000256" key="1">
    <source>
        <dbReference type="ARBA" id="ARBA00003180"/>
    </source>
</evidence>
<dbReference type="InterPro" id="IPR036736">
    <property type="entry name" value="ACP-like_sf"/>
</dbReference>
<evidence type="ECO:0000256" key="9">
    <source>
        <dbReference type="ARBA" id="ARBA00022832"/>
    </source>
</evidence>
<dbReference type="Proteomes" id="UP001454036">
    <property type="component" value="Unassembled WGS sequence"/>
</dbReference>
<dbReference type="SUPFAM" id="SSF47336">
    <property type="entry name" value="ACP-like"/>
    <property type="match status" value="1"/>
</dbReference>
<comment type="similarity">
    <text evidence="3">Belongs to the acyl carrier protein (ACP) family.</text>
</comment>
<dbReference type="InterPro" id="IPR044813">
    <property type="entry name" value="ACP_chloroplastic"/>
</dbReference>
<dbReference type="HAMAP" id="MF_01217">
    <property type="entry name" value="Acyl_carrier"/>
    <property type="match status" value="1"/>
</dbReference>
<evidence type="ECO:0000256" key="7">
    <source>
        <dbReference type="ARBA" id="ARBA00022553"/>
    </source>
</evidence>
<evidence type="ECO:0000256" key="5">
    <source>
        <dbReference type="ARBA" id="ARBA00022516"/>
    </source>
</evidence>
<name>A0AAV3NI89_LITER</name>
<gene>
    <name evidence="15" type="ORF">LIER_00674</name>
</gene>
<feature type="domain" description="Carrier" evidence="14">
    <location>
        <begin position="58"/>
        <end position="133"/>
    </location>
</feature>
<evidence type="ECO:0000259" key="14">
    <source>
        <dbReference type="PROSITE" id="PS50075"/>
    </source>
</evidence>
<dbReference type="Pfam" id="PF00550">
    <property type="entry name" value="PP-binding"/>
    <property type="match status" value="1"/>
</dbReference>
<evidence type="ECO:0000256" key="2">
    <source>
        <dbReference type="ARBA" id="ARBA00004229"/>
    </source>
</evidence>
<evidence type="ECO:0000256" key="12">
    <source>
        <dbReference type="ARBA" id="ARBA00023160"/>
    </source>
</evidence>
<comment type="function">
    <text evidence="1 13">Carrier of the growing fatty acid chain in fatty acid biosynthesis.</text>
</comment>
<keyword evidence="10" id="KW-0809">Transit peptide</keyword>
<keyword evidence="7" id="KW-0597">Phosphoprotein</keyword>
<reference evidence="15 16" key="1">
    <citation type="submission" date="2024-01" db="EMBL/GenBank/DDBJ databases">
        <title>The complete chloroplast genome sequence of Lithospermum erythrorhizon: insights into the phylogenetic relationship among Boraginaceae species and the maternal lineages of purple gromwells.</title>
        <authorList>
            <person name="Okada T."/>
            <person name="Watanabe K."/>
        </authorList>
    </citation>
    <scope>NUCLEOTIDE SEQUENCE [LARGE SCALE GENOMIC DNA]</scope>
</reference>
<keyword evidence="5 13" id="KW-0444">Lipid biosynthesis</keyword>
<keyword evidence="11" id="KW-0443">Lipid metabolism</keyword>
<evidence type="ECO:0000256" key="8">
    <source>
        <dbReference type="ARBA" id="ARBA00022640"/>
    </source>
</evidence>
<dbReference type="AlphaFoldDB" id="A0AAV3NI89"/>
<evidence type="ECO:0000256" key="6">
    <source>
        <dbReference type="ARBA" id="ARBA00022528"/>
    </source>
</evidence>
<dbReference type="PANTHER" id="PTHR46153:SF20">
    <property type="entry name" value="ACYL CARRIER PROTEIN 2, CHLOROPLASTIC-RELATED"/>
    <property type="match status" value="1"/>
</dbReference>
<dbReference type="InterPro" id="IPR009081">
    <property type="entry name" value="PP-bd_ACP"/>
</dbReference>
<evidence type="ECO:0000256" key="3">
    <source>
        <dbReference type="ARBA" id="ARBA00010930"/>
    </source>
</evidence>